<evidence type="ECO:0000313" key="3">
    <source>
        <dbReference type="Proteomes" id="UP000198597"/>
    </source>
</evidence>
<dbReference type="RefSeq" id="WP_089964655.1">
    <property type="nucleotide sequence ID" value="NZ_FNJM01000001.1"/>
</dbReference>
<feature type="signal peptide" evidence="1">
    <location>
        <begin position="1"/>
        <end position="22"/>
    </location>
</feature>
<organism evidence="2 3">
    <name type="scientific">Clostridium gasigenes</name>
    <dbReference type="NCBI Taxonomy" id="94869"/>
    <lineage>
        <taxon>Bacteria</taxon>
        <taxon>Bacillati</taxon>
        <taxon>Bacillota</taxon>
        <taxon>Clostridia</taxon>
        <taxon>Eubacteriales</taxon>
        <taxon>Clostridiaceae</taxon>
        <taxon>Clostridium</taxon>
    </lineage>
</organism>
<keyword evidence="3" id="KW-1185">Reference proteome</keyword>
<gene>
    <name evidence="2" type="ORF">SAMN04488529_10126</name>
</gene>
<feature type="chain" id="PRO_5011747622" evidence="1">
    <location>
        <begin position="23"/>
        <end position="285"/>
    </location>
</feature>
<dbReference type="AlphaFoldDB" id="A0A1H0L8W0"/>
<accession>A0A1H0L8W0</accession>
<proteinExistence type="predicted"/>
<protein>
    <submittedName>
        <fullName evidence="2">Uncharacterized protein</fullName>
    </submittedName>
</protein>
<keyword evidence="1" id="KW-0732">Signal</keyword>
<dbReference type="Proteomes" id="UP000198597">
    <property type="component" value="Unassembled WGS sequence"/>
</dbReference>
<name>A0A1H0L8W0_9CLOT</name>
<reference evidence="2 3" key="1">
    <citation type="submission" date="2016-10" db="EMBL/GenBank/DDBJ databases">
        <authorList>
            <person name="de Groot N.N."/>
        </authorList>
    </citation>
    <scope>NUCLEOTIDE SEQUENCE [LARGE SCALE GENOMIC DNA]</scope>
    <source>
        <strain evidence="2 3">DSM 12272</strain>
    </source>
</reference>
<evidence type="ECO:0000313" key="2">
    <source>
        <dbReference type="EMBL" id="SDO64648.1"/>
    </source>
</evidence>
<evidence type="ECO:0000256" key="1">
    <source>
        <dbReference type="SAM" id="SignalP"/>
    </source>
</evidence>
<dbReference type="EMBL" id="FNJM01000001">
    <property type="protein sequence ID" value="SDO64648.1"/>
    <property type="molecule type" value="Genomic_DNA"/>
</dbReference>
<dbReference type="PROSITE" id="PS51257">
    <property type="entry name" value="PROKAR_LIPOPROTEIN"/>
    <property type="match status" value="1"/>
</dbReference>
<sequence length="285" mass="32537">MKKLLSLVMCILIIGSVSCSRAKELVEKKVSTEVTKEIGNFIEFMNYGYFDESEFVEKYTLTDGKLKDLPYSQIWDLQRASANDFMNEDIEVYKILVKNHRLSNLPGNKLSETEVFIMLSDGNIMGGYSIPKLDTVGSVYSIDGWDNDELTKELKANPVVETKSTDKKIIATEVYTGYIKANSTDWWNVERNKLDREPIQTVLDYKITSINMTNEFEDFFTVSIGYDIKSVKESSQWVAGNGEDGPDNWIINKSGFADIMKVGENKYIKIKGYTGYYTRGNTYKD</sequence>
<dbReference type="STRING" id="94869.SAMN04488529_10126"/>
<dbReference type="OrthoDB" id="1904509at2"/>